<proteinExistence type="predicted"/>
<feature type="region of interest" description="Disordered" evidence="1">
    <location>
        <begin position="31"/>
        <end position="68"/>
    </location>
</feature>
<feature type="chain" id="PRO_5044332696" description="Proteinase inhibitor I42 chagasin domain-containing protein" evidence="2">
    <location>
        <begin position="30"/>
        <end position="170"/>
    </location>
</feature>
<organism evidence="3">
    <name type="scientific">Streptomyces sp. R39</name>
    <dbReference type="NCBI Taxonomy" id="3238631"/>
    <lineage>
        <taxon>Bacteria</taxon>
        <taxon>Bacillati</taxon>
        <taxon>Actinomycetota</taxon>
        <taxon>Actinomycetes</taxon>
        <taxon>Kitasatosporales</taxon>
        <taxon>Streptomycetaceae</taxon>
        <taxon>Streptomyces</taxon>
    </lineage>
</organism>
<dbReference type="PROSITE" id="PS51318">
    <property type="entry name" value="TAT"/>
    <property type="match status" value="1"/>
</dbReference>
<sequence>MPRSPVRMCPARRALRAGLAALAAAAATAALGGCSSDPAGPAVSAPPSRPPAASASSAPSGSATRSVVLDERARGTSVRVATGTLVVVRLHSAYWSTPAGSDPRVLAPVGGGTTAAATCPPGRGCGISSARFSALRPGTAQVTATRDSCGEARRCPPGQGRYDVTVTVTR</sequence>
<dbReference type="AlphaFoldDB" id="A0AB39R2S5"/>
<protein>
    <recommendedName>
        <fullName evidence="4">Proteinase inhibitor I42 chagasin domain-containing protein</fullName>
    </recommendedName>
</protein>
<feature type="signal peptide" evidence="2">
    <location>
        <begin position="1"/>
        <end position="29"/>
    </location>
</feature>
<dbReference type="InterPro" id="IPR006311">
    <property type="entry name" value="TAT_signal"/>
</dbReference>
<keyword evidence="2" id="KW-0732">Signal</keyword>
<evidence type="ECO:0000256" key="1">
    <source>
        <dbReference type="SAM" id="MobiDB-lite"/>
    </source>
</evidence>
<dbReference type="EMBL" id="CP163441">
    <property type="protein sequence ID" value="XDQ47933.1"/>
    <property type="molecule type" value="Genomic_DNA"/>
</dbReference>
<reference evidence="3" key="1">
    <citation type="submission" date="2024-07" db="EMBL/GenBank/DDBJ databases">
        <authorList>
            <person name="Yu S.T."/>
        </authorList>
    </citation>
    <scope>NUCLEOTIDE SEQUENCE</scope>
    <source>
        <strain evidence="3">R39</strain>
    </source>
</reference>
<dbReference type="RefSeq" id="WP_369226782.1">
    <property type="nucleotide sequence ID" value="NZ_CP163441.1"/>
</dbReference>
<name>A0AB39R2S5_9ACTN</name>
<feature type="compositionally biased region" description="Low complexity" evidence="1">
    <location>
        <begin position="31"/>
        <end position="67"/>
    </location>
</feature>
<accession>A0AB39R2S5</accession>
<gene>
    <name evidence="3" type="ORF">AB5J52_39860</name>
</gene>
<evidence type="ECO:0000313" key="3">
    <source>
        <dbReference type="EMBL" id="XDQ47933.1"/>
    </source>
</evidence>
<evidence type="ECO:0000256" key="2">
    <source>
        <dbReference type="SAM" id="SignalP"/>
    </source>
</evidence>
<dbReference type="PROSITE" id="PS51257">
    <property type="entry name" value="PROKAR_LIPOPROTEIN"/>
    <property type="match status" value="1"/>
</dbReference>
<evidence type="ECO:0008006" key="4">
    <source>
        <dbReference type="Google" id="ProtNLM"/>
    </source>
</evidence>